<dbReference type="InParanoid" id="A0A4S2MT90"/>
<dbReference type="OrthoDB" id="6508832at2759"/>
<dbReference type="InterPro" id="IPR016135">
    <property type="entry name" value="UBQ-conjugating_enzyme/RWD"/>
</dbReference>
<dbReference type="FunCoup" id="A0A4S2MT90">
    <property type="interactions" value="1108"/>
</dbReference>
<evidence type="ECO:0000256" key="1">
    <source>
        <dbReference type="ARBA" id="ARBA00022786"/>
    </source>
</evidence>
<dbReference type="Gene3D" id="3.10.110.10">
    <property type="entry name" value="Ubiquitin Conjugating Enzyme"/>
    <property type="match status" value="1"/>
</dbReference>
<dbReference type="CDD" id="cd23807">
    <property type="entry name" value="UEV_UBE2V"/>
    <property type="match status" value="1"/>
</dbReference>
<protein>
    <submittedName>
        <fullName evidence="3">UBC-like protein</fullName>
    </submittedName>
</protein>
<dbReference type="PANTHER" id="PTHR24068">
    <property type="entry name" value="UBIQUITIN-CONJUGATING ENZYME E2"/>
    <property type="match status" value="1"/>
</dbReference>
<name>A0A4S2MT90_9PEZI</name>
<dbReference type="Proteomes" id="UP000298138">
    <property type="component" value="Unassembled WGS sequence"/>
</dbReference>
<organism evidence="3 4">
    <name type="scientific">Ascodesmis nigricans</name>
    <dbReference type="NCBI Taxonomy" id="341454"/>
    <lineage>
        <taxon>Eukaryota</taxon>
        <taxon>Fungi</taxon>
        <taxon>Dikarya</taxon>
        <taxon>Ascomycota</taxon>
        <taxon>Pezizomycotina</taxon>
        <taxon>Pezizomycetes</taxon>
        <taxon>Pezizales</taxon>
        <taxon>Ascodesmidaceae</taxon>
        <taxon>Ascodesmis</taxon>
    </lineage>
</organism>
<dbReference type="STRING" id="341454.A0A4S2MT90"/>
<dbReference type="FunFam" id="3.10.110.10:FF:000026">
    <property type="entry name" value="Ubiquitin-conjugating enzyme E2 variant"/>
    <property type="match status" value="1"/>
</dbReference>
<evidence type="ECO:0000313" key="4">
    <source>
        <dbReference type="Proteomes" id="UP000298138"/>
    </source>
</evidence>
<dbReference type="PROSITE" id="PS50127">
    <property type="entry name" value="UBC_2"/>
    <property type="match status" value="1"/>
</dbReference>
<dbReference type="SUPFAM" id="SSF54495">
    <property type="entry name" value="UBC-like"/>
    <property type="match status" value="1"/>
</dbReference>
<dbReference type="InterPro" id="IPR000608">
    <property type="entry name" value="UBC"/>
</dbReference>
<dbReference type="EMBL" id="ML220129">
    <property type="protein sequence ID" value="TGZ79708.1"/>
    <property type="molecule type" value="Genomic_DNA"/>
</dbReference>
<keyword evidence="1" id="KW-0833">Ubl conjugation pathway</keyword>
<accession>A0A4S2MT90</accession>
<evidence type="ECO:0000259" key="2">
    <source>
        <dbReference type="PROSITE" id="PS50127"/>
    </source>
</evidence>
<feature type="domain" description="UBC core" evidence="2">
    <location>
        <begin position="6"/>
        <end position="139"/>
    </location>
</feature>
<sequence length="139" mass="15703">MSAKVPRNFRLLEELEMGEKGLSADGCSYGLEDSDDVMMSNWNATILGPPHSVYENRIYSLKIYCGSEYPDEPPSVSFISKINLPGVDQRTGRVDLSKLARVAQWSRNFTMEKILVALREHMAHPNCRKLPQPPEGTEF</sequence>
<keyword evidence="4" id="KW-1185">Reference proteome</keyword>
<gene>
    <name evidence="3" type="ORF">EX30DRAFT_349943</name>
</gene>
<proteinExistence type="predicted"/>
<dbReference type="SMART" id="SM00212">
    <property type="entry name" value="UBCc"/>
    <property type="match status" value="1"/>
</dbReference>
<dbReference type="GO" id="GO:0006301">
    <property type="term" value="P:DNA damage tolerance"/>
    <property type="evidence" value="ECO:0007669"/>
    <property type="project" value="UniProtKB-ARBA"/>
</dbReference>
<dbReference type="AlphaFoldDB" id="A0A4S2MT90"/>
<evidence type="ECO:0000313" key="3">
    <source>
        <dbReference type="EMBL" id="TGZ79708.1"/>
    </source>
</evidence>
<reference evidence="3 4" key="1">
    <citation type="submission" date="2019-04" db="EMBL/GenBank/DDBJ databases">
        <title>Comparative genomics and transcriptomics to analyze fruiting body development in filamentous ascomycetes.</title>
        <authorList>
            <consortium name="DOE Joint Genome Institute"/>
            <person name="Lutkenhaus R."/>
            <person name="Traeger S."/>
            <person name="Breuer J."/>
            <person name="Kuo A."/>
            <person name="Lipzen A."/>
            <person name="Pangilinan J."/>
            <person name="Dilworth D."/>
            <person name="Sandor L."/>
            <person name="Poggeler S."/>
            <person name="Barry K."/>
            <person name="Grigoriev I.V."/>
            <person name="Nowrousian M."/>
        </authorList>
    </citation>
    <scope>NUCLEOTIDE SEQUENCE [LARGE SCALE GENOMIC DNA]</scope>
    <source>
        <strain evidence="3 4">CBS 389.68</strain>
    </source>
</reference>
<dbReference type="Pfam" id="PF00179">
    <property type="entry name" value="UQ_con"/>
    <property type="match status" value="1"/>
</dbReference>